<feature type="non-terminal residue" evidence="1">
    <location>
        <position position="1"/>
    </location>
</feature>
<dbReference type="Proteomes" id="UP000002640">
    <property type="component" value="Unassembled WGS sequence"/>
</dbReference>
<dbReference type="AlphaFoldDB" id="G5A6E2"/>
<dbReference type="KEGG" id="psoj:PHYSODRAFT_524352"/>
<protein>
    <submittedName>
        <fullName evidence="1">Uncharacterized protein</fullName>
    </submittedName>
</protein>
<dbReference type="InParanoid" id="G5A6E2"/>
<sequence length="88" mass="9959">NHICYSGFIGLCNLIQPSTTEKAFRKFKSSICQESPFDRIDVLTFPTKESIEVCGGKRHRYLLLDNTRFQVLSTKCDPVGKNWLGCSA</sequence>
<evidence type="ECO:0000313" key="1">
    <source>
        <dbReference type="EMBL" id="EGZ08897.1"/>
    </source>
</evidence>
<dbReference type="OMA" id="RFAPLIC"/>
<gene>
    <name evidence="1" type="ORF">PHYSODRAFT_524352</name>
</gene>
<dbReference type="GeneID" id="20660759"/>
<keyword evidence="2" id="KW-1185">Reference proteome</keyword>
<proteinExistence type="predicted"/>
<accession>G5A6E2</accession>
<name>G5A6E2_PHYSP</name>
<evidence type="ECO:0000313" key="2">
    <source>
        <dbReference type="Proteomes" id="UP000002640"/>
    </source>
</evidence>
<organism evidence="1 2">
    <name type="scientific">Phytophthora sojae (strain P6497)</name>
    <name type="common">Soybean stem and root rot agent</name>
    <name type="synonym">Phytophthora megasperma f. sp. glycines</name>
    <dbReference type="NCBI Taxonomy" id="1094619"/>
    <lineage>
        <taxon>Eukaryota</taxon>
        <taxon>Sar</taxon>
        <taxon>Stramenopiles</taxon>
        <taxon>Oomycota</taxon>
        <taxon>Peronosporomycetes</taxon>
        <taxon>Peronosporales</taxon>
        <taxon>Peronosporaceae</taxon>
        <taxon>Phytophthora</taxon>
    </lineage>
</organism>
<dbReference type="EMBL" id="JH159160">
    <property type="protein sequence ID" value="EGZ08897.1"/>
    <property type="molecule type" value="Genomic_DNA"/>
</dbReference>
<reference evidence="1 2" key="1">
    <citation type="journal article" date="2006" name="Science">
        <title>Phytophthora genome sequences uncover evolutionary origins and mechanisms of pathogenesis.</title>
        <authorList>
            <person name="Tyler B.M."/>
            <person name="Tripathy S."/>
            <person name="Zhang X."/>
            <person name="Dehal P."/>
            <person name="Jiang R.H."/>
            <person name="Aerts A."/>
            <person name="Arredondo F.D."/>
            <person name="Baxter L."/>
            <person name="Bensasson D."/>
            <person name="Beynon J.L."/>
            <person name="Chapman J."/>
            <person name="Damasceno C.M."/>
            <person name="Dorrance A.E."/>
            <person name="Dou D."/>
            <person name="Dickerman A.W."/>
            <person name="Dubchak I.L."/>
            <person name="Garbelotto M."/>
            <person name="Gijzen M."/>
            <person name="Gordon S.G."/>
            <person name="Govers F."/>
            <person name="Grunwald N.J."/>
            <person name="Huang W."/>
            <person name="Ivors K.L."/>
            <person name="Jones R.W."/>
            <person name="Kamoun S."/>
            <person name="Krampis K."/>
            <person name="Lamour K.H."/>
            <person name="Lee M.K."/>
            <person name="McDonald W.H."/>
            <person name="Medina M."/>
            <person name="Meijer H.J."/>
            <person name="Nordberg E.K."/>
            <person name="Maclean D.J."/>
            <person name="Ospina-Giraldo M.D."/>
            <person name="Morris P.F."/>
            <person name="Phuntumart V."/>
            <person name="Putnam N.H."/>
            <person name="Rash S."/>
            <person name="Rose J.K."/>
            <person name="Sakihama Y."/>
            <person name="Salamov A.A."/>
            <person name="Savidor A."/>
            <person name="Scheuring C.F."/>
            <person name="Smith B.M."/>
            <person name="Sobral B.W."/>
            <person name="Terry A."/>
            <person name="Torto-Alalibo T.A."/>
            <person name="Win J."/>
            <person name="Xu Z."/>
            <person name="Zhang H."/>
            <person name="Grigoriev I.V."/>
            <person name="Rokhsar D.S."/>
            <person name="Boore J.L."/>
        </authorList>
    </citation>
    <scope>NUCLEOTIDE SEQUENCE [LARGE SCALE GENOMIC DNA]</scope>
    <source>
        <strain evidence="1 2">P6497</strain>
    </source>
</reference>
<dbReference type="RefSeq" id="XP_009535530.1">
    <property type="nucleotide sequence ID" value="XM_009537235.1"/>
</dbReference>